<evidence type="ECO:0000313" key="2">
    <source>
        <dbReference type="EMBL" id="KAG7584887.1"/>
    </source>
</evidence>
<feature type="domain" description="MIF4G" evidence="1">
    <location>
        <begin position="4"/>
        <end position="159"/>
    </location>
</feature>
<protein>
    <submittedName>
        <fullName evidence="2">Armadillo-type fold</fullName>
    </submittedName>
</protein>
<name>A0A8T2BC45_9BRAS</name>
<proteinExistence type="predicted"/>
<organism evidence="2 3">
    <name type="scientific">Arabidopsis thaliana x Arabidopsis arenosa</name>
    <dbReference type="NCBI Taxonomy" id="1240361"/>
    <lineage>
        <taxon>Eukaryota</taxon>
        <taxon>Viridiplantae</taxon>
        <taxon>Streptophyta</taxon>
        <taxon>Embryophyta</taxon>
        <taxon>Tracheophyta</taxon>
        <taxon>Spermatophyta</taxon>
        <taxon>Magnoliopsida</taxon>
        <taxon>eudicotyledons</taxon>
        <taxon>Gunneridae</taxon>
        <taxon>Pentapetalae</taxon>
        <taxon>rosids</taxon>
        <taxon>malvids</taxon>
        <taxon>Brassicales</taxon>
        <taxon>Brassicaceae</taxon>
        <taxon>Camelineae</taxon>
        <taxon>Arabidopsis</taxon>
    </lineage>
</organism>
<sequence>KEITFKGVLLNKLQIVFEGIDELSDEIRKMNAPDQKEERTDKEMLSKLRTLGNLRFCGELFLKRKIPEKIVHHIVQELLRDAEKMCPSEEKLEALCLFLKTVGKRFDGSKSVESSLSLKSSKLINDMYFGRLKSLSNHPQICRRVRFLVRNIIDLRSNNWIPSGK</sequence>
<dbReference type="Proteomes" id="UP000694240">
    <property type="component" value="Chromosome 7"/>
</dbReference>
<gene>
    <name evidence="2" type="ORF">ISN45_Aa02g002770</name>
</gene>
<dbReference type="GO" id="GO:0016281">
    <property type="term" value="C:eukaryotic translation initiation factor 4F complex"/>
    <property type="evidence" value="ECO:0007669"/>
    <property type="project" value="TreeGrafter"/>
</dbReference>
<evidence type="ECO:0000313" key="3">
    <source>
        <dbReference type="Proteomes" id="UP000694240"/>
    </source>
</evidence>
<keyword evidence="3" id="KW-1185">Reference proteome</keyword>
<feature type="non-terminal residue" evidence="2">
    <location>
        <position position="1"/>
    </location>
</feature>
<comment type="caution">
    <text evidence="2">The sequence shown here is derived from an EMBL/GenBank/DDBJ whole genome shotgun (WGS) entry which is preliminary data.</text>
</comment>
<dbReference type="InterPro" id="IPR003890">
    <property type="entry name" value="MIF4G-like_typ-3"/>
</dbReference>
<dbReference type="GO" id="GO:0003729">
    <property type="term" value="F:mRNA binding"/>
    <property type="evidence" value="ECO:0007669"/>
    <property type="project" value="TreeGrafter"/>
</dbReference>
<dbReference type="AlphaFoldDB" id="A0A8T2BC45"/>
<feature type="non-terminal residue" evidence="2">
    <location>
        <position position="165"/>
    </location>
</feature>
<dbReference type="Pfam" id="PF02854">
    <property type="entry name" value="MIF4G"/>
    <property type="match status" value="1"/>
</dbReference>
<dbReference type="PANTHER" id="PTHR23253">
    <property type="entry name" value="EUKARYOTIC TRANSLATION INITIATION FACTOR 4 GAMMA"/>
    <property type="match status" value="1"/>
</dbReference>
<dbReference type="GO" id="GO:0003743">
    <property type="term" value="F:translation initiation factor activity"/>
    <property type="evidence" value="ECO:0007669"/>
    <property type="project" value="TreeGrafter"/>
</dbReference>
<evidence type="ECO:0000259" key="1">
    <source>
        <dbReference type="Pfam" id="PF02854"/>
    </source>
</evidence>
<dbReference type="PANTHER" id="PTHR23253:SF53">
    <property type="entry name" value="EUKARYOTIC TRANSLATION INITIATION FACTOR ISOFORM 4G-1"/>
    <property type="match status" value="1"/>
</dbReference>
<dbReference type="EMBL" id="JAEFBK010000007">
    <property type="protein sequence ID" value="KAG7584887.1"/>
    <property type="molecule type" value="Genomic_DNA"/>
</dbReference>
<reference evidence="2 3" key="1">
    <citation type="submission" date="2020-12" db="EMBL/GenBank/DDBJ databases">
        <title>Concerted genomic and epigenomic changes stabilize Arabidopsis allopolyploids.</title>
        <authorList>
            <person name="Chen Z."/>
        </authorList>
    </citation>
    <scope>NUCLEOTIDE SEQUENCE [LARGE SCALE GENOMIC DNA]</scope>
    <source>
        <strain evidence="2">Allo738</strain>
        <tissue evidence="2">Leaf</tissue>
    </source>
</reference>
<accession>A0A8T2BC45</accession>